<dbReference type="EMBL" id="LT960552">
    <property type="protein sequence ID" value="SOK59288.1"/>
    <property type="molecule type" value="Genomic_DNA"/>
</dbReference>
<gene>
    <name evidence="1" type="primary">g480</name>
</gene>
<dbReference type="Proteomes" id="UP000241364">
    <property type="component" value="Chromosome i"/>
</dbReference>
<evidence type="ECO:0000313" key="2">
    <source>
        <dbReference type="Proteomes" id="UP000241364"/>
    </source>
</evidence>
<name>A0A2C9D0W6_9CAUD</name>
<reference evidence="2" key="1">
    <citation type="submission" date="2017-10" db="EMBL/GenBank/DDBJ databases">
        <authorList>
            <person name="Skurnik M."/>
        </authorList>
    </citation>
    <scope>NUCLEOTIDE SEQUENCE [LARGE SCALE GENOMIC DNA]</scope>
    <source>
        <strain evidence="2">fHe-Yen9-03</strain>
    </source>
</reference>
<sequence length="175" mass="20494">MYRTMSNILTSVSNSFEFAVVVINQLSRLFETTIEPYKFEVCNNGLLKILNDKNDIVLSITSDEITIKDIIKNAHDEVLYTAIIENKKVVYATVINEYQKNSHDLSDQFIEGLLIPEIDMMKNIDNEITFKYFSTEDVWFQQMTIHDNVLPFETAQDLIKIKKIFIEELKNKWNL</sequence>
<organism evidence="1 2">
    <name type="scientific">Yersinia phage fHe-Yen9-03</name>
    <dbReference type="NCBI Taxonomy" id="2052743"/>
    <lineage>
        <taxon>Viruses</taxon>
        <taxon>Duplodnaviria</taxon>
        <taxon>Heunggongvirae</taxon>
        <taxon>Uroviricota</taxon>
        <taxon>Caudoviricetes</taxon>
        <taxon>Eneladusvirus</taxon>
        <taxon>Eneladusvirus Yen904</taxon>
    </lineage>
</organism>
<evidence type="ECO:0000313" key="1">
    <source>
        <dbReference type="EMBL" id="SOK59288.1"/>
    </source>
</evidence>
<proteinExistence type="predicted"/>
<accession>A0A2C9D0W6</accession>
<protein>
    <submittedName>
        <fullName evidence="1">Uncharacterized protein</fullName>
    </submittedName>
</protein>